<gene>
    <name evidence="2" type="ORF">SI65_07458</name>
</gene>
<keyword evidence="3" id="KW-1185">Reference proteome</keyword>
<comment type="caution">
    <text evidence="2">The sequence shown here is derived from an EMBL/GenBank/DDBJ whole genome shotgun (WGS) entry which is preliminary data.</text>
</comment>
<dbReference type="EMBL" id="JXNT01000009">
    <property type="protein sequence ID" value="ODM17059.1"/>
    <property type="molecule type" value="Genomic_DNA"/>
</dbReference>
<feature type="region of interest" description="Disordered" evidence="1">
    <location>
        <begin position="1"/>
        <end position="97"/>
    </location>
</feature>
<dbReference type="OrthoDB" id="10410824at2759"/>
<dbReference type="AlphaFoldDB" id="A0A1E3B7Z7"/>
<feature type="compositionally biased region" description="Polar residues" evidence="1">
    <location>
        <begin position="44"/>
        <end position="53"/>
    </location>
</feature>
<reference evidence="2 3" key="1">
    <citation type="journal article" date="2016" name="BMC Genomics">
        <title>Comparative genomic and transcriptomic analyses of the Fuzhuan brick tea-fermentation fungus Aspergillus cristatus.</title>
        <authorList>
            <person name="Ge Y."/>
            <person name="Wang Y."/>
            <person name="Liu Y."/>
            <person name="Tan Y."/>
            <person name="Ren X."/>
            <person name="Zhang X."/>
            <person name="Hyde K.D."/>
            <person name="Liu Y."/>
            <person name="Liu Z."/>
        </authorList>
    </citation>
    <scope>NUCLEOTIDE SEQUENCE [LARGE SCALE GENOMIC DNA]</scope>
    <source>
        <strain evidence="2 3">GZAAS20.1005</strain>
    </source>
</reference>
<evidence type="ECO:0000256" key="1">
    <source>
        <dbReference type="SAM" id="MobiDB-lite"/>
    </source>
</evidence>
<organism evidence="2 3">
    <name type="scientific">Aspergillus cristatus</name>
    <name type="common">Chinese Fuzhuan brick tea-fermentation fungus</name>
    <name type="synonym">Eurotium cristatum</name>
    <dbReference type="NCBI Taxonomy" id="573508"/>
    <lineage>
        <taxon>Eukaryota</taxon>
        <taxon>Fungi</taxon>
        <taxon>Dikarya</taxon>
        <taxon>Ascomycota</taxon>
        <taxon>Pezizomycotina</taxon>
        <taxon>Eurotiomycetes</taxon>
        <taxon>Eurotiomycetidae</taxon>
        <taxon>Eurotiales</taxon>
        <taxon>Aspergillaceae</taxon>
        <taxon>Aspergillus</taxon>
        <taxon>Aspergillus subgen. Aspergillus</taxon>
    </lineage>
</organism>
<dbReference type="VEuPathDB" id="FungiDB:SI65_07458"/>
<feature type="compositionally biased region" description="Basic and acidic residues" evidence="1">
    <location>
        <begin position="57"/>
        <end position="68"/>
    </location>
</feature>
<protein>
    <submittedName>
        <fullName evidence="2">Uncharacterized protein</fullName>
    </submittedName>
</protein>
<name>A0A1E3B7Z7_ASPCR</name>
<proteinExistence type="predicted"/>
<dbReference type="Proteomes" id="UP000094569">
    <property type="component" value="Unassembled WGS sequence"/>
</dbReference>
<feature type="compositionally biased region" description="Basic and acidic residues" evidence="1">
    <location>
        <begin position="78"/>
        <end position="97"/>
    </location>
</feature>
<evidence type="ECO:0000313" key="2">
    <source>
        <dbReference type="EMBL" id="ODM17059.1"/>
    </source>
</evidence>
<evidence type="ECO:0000313" key="3">
    <source>
        <dbReference type="Proteomes" id="UP000094569"/>
    </source>
</evidence>
<accession>A0A1E3B7Z7</accession>
<sequence length="97" mass="10984">MPGIYPDTPATGLPLGGHINPGETSIQAAARRYHERKRRESASGLDSQFTQPSPAEHLIEEPRRDSRDSQNSMGSAEMPRRRSSLSERWNEFKRHLT</sequence>